<dbReference type="EMBL" id="OIVN01005412">
    <property type="protein sequence ID" value="SPD22329.1"/>
    <property type="molecule type" value="Genomic_DNA"/>
</dbReference>
<proteinExistence type="predicted"/>
<feature type="domain" description="Reverse transcriptase Ty1/copia-type" evidence="1">
    <location>
        <begin position="33"/>
        <end position="123"/>
    </location>
</feature>
<gene>
    <name evidence="2" type="ORF">FSB_LOCUS50211</name>
</gene>
<dbReference type="InterPro" id="IPR043502">
    <property type="entry name" value="DNA/RNA_pol_sf"/>
</dbReference>
<accession>A0A2N9IE75</accession>
<evidence type="ECO:0000313" key="2">
    <source>
        <dbReference type="EMBL" id="SPD22329.1"/>
    </source>
</evidence>
<dbReference type="InterPro" id="IPR013103">
    <property type="entry name" value="RVT_2"/>
</dbReference>
<sequence>MIAPVQPRFYHEVVASSHWCEAMEKELETLEANHIWDLATLPTGKHPIGCKWVYKIKFKFDGSIERYKARLVTKGYNQLEGIDYVETFSPVAKLVTIRCFVALVATKGWSVTQLDVNNAFLHGLKQASRQWFSKFSSTILAHGFKQFKCDNSLFTKVEGYVFIGLLVYVDDILIASNDLASVTLLTTFLDTQFKLKDLGPAKYFFGLELARSQKGISLCQRKYALDILQDSGFLDSKPVIIPMEQHL</sequence>
<reference evidence="2" key="1">
    <citation type="submission" date="2018-02" db="EMBL/GenBank/DDBJ databases">
        <authorList>
            <person name="Cohen D.B."/>
            <person name="Kent A.D."/>
        </authorList>
    </citation>
    <scope>NUCLEOTIDE SEQUENCE</scope>
</reference>
<protein>
    <recommendedName>
        <fullName evidence="1">Reverse transcriptase Ty1/copia-type domain-containing protein</fullName>
    </recommendedName>
</protein>
<dbReference type="Pfam" id="PF07727">
    <property type="entry name" value="RVT_2"/>
    <property type="match status" value="1"/>
</dbReference>
<evidence type="ECO:0000259" key="1">
    <source>
        <dbReference type="Pfam" id="PF07727"/>
    </source>
</evidence>
<dbReference type="AlphaFoldDB" id="A0A2N9IE75"/>
<dbReference type="SUPFAM" id="SSF56672">
    <property type="entry name" value="DNA/RNA polymerases"/>
    <property type="match status" value="1"/>
</dbReference>
<organism evidence="2">
    <name type="scientific">Fagus sylvatica</name>
    <name type="common">Beechnut</name>
    <dbReference type="NCBI Taxonomy" id="28930"/>
    <lineage>
        <taxon>Eukaryota</taxon>
        <taxon>Viridiplantae</taxon>
        <taxon>Streptophyta</taxon>
        <taxon>Embryophyta</taxon>
        <taxon>Tracheophyta</taxon>
        <taxon>Spermatophyta</taxon>
        <taxon>Magnoliopsida</taxon>
        <taxon>eudicotyledons</taxon>
        <taxon>Gunneridae</taxon>
        <taxon>Pentapetalae</taxon>
        <taxon>rosids</taxon>
        <taxon>fabids</taxon>
        <taxon>Fagales</taxon>
        <taxon>Fagaceae</taxon>
        <taxon>Fagus</taxon>
    </lineage>
</organism>
<name>A0A2N9IE75_FAGSY</name>